<evidence type="ECO:0000256" key="1">
    <source>
        <dbReference type="ARBA" id="ARBA00007401"/>
    </source>
</evidence>
<dbReference type="SUPFAM" id="SSF49785">
    <property type="entry name" value="Galactose-binding domain-like"/>
    <property type="match status" value="2"/>
</dbReference>
<dbReference type="GO" id="GO:0005975">
    <property type="term" value="P:carbohydrate metabolic process"/>
    <property type="evidence" value="ECO:0007669"/>
    <property type="project" value="InterPro"/>
</dbReference>
<accession>A0A6G1TYT9</accession>
<evidence type="ECO:0000256" key="4">
    <source>
        <dbReference type="SAM" id="SignalP"/>
    </source>
</evidence>
<dbReference type="Gene3D" id="2.60.40.10">
    <property type="entry name" value="Immunoglobulins"/>
    <property type="match status" value="3"/>
</dbReference>
<keyword evidence="3 6" id="KW-0326">Glycosidase</keyword>
<reference evidence="6 7" key="1">
    <citation type="submission" date="2019-09" db="EMBL/GenBank/DDBJ databases">
        <title>Distinct polysaccharide growth profiles of human intestinal Prevotella copri isolates.</title>
        <authorList>
            <person name="Fehlner-Peach H."/>
            <person name="Magnabosco C."/>
            <person name="Raghavan V."/>
            <person name="Scher J.U."/>
            <person name="Tett A."/>
            <person name="Cox L.M."/>
            <person name="Gottsegen C."/>
            <person name="Watters A."/>
            <person name="Wiltshire- Gordon J.D."/>
            <person name="Segata N."/>
            <person name="Bonneau R."/>
            <person name="Littman D.R."/>
        </authorList>
    </citation>
    <scope>NUCLEOTIDE SEQUENCE [LARGE SCALE GENOMIC DNA]</scope>
    <source>
        <strain evidence="7">iA622</strain>
    </source>
</reference>
<dbReference type="InterPro" id="IPR054593">
    <property type="entry name" value="Beta-mannosidase-like_N2"/>
</dbReference>
<dbReference type="PANTHER" id="PTHR43536">
    <property type="entry name" value="MANNOSYLGLYCOPROTEIN ENDO-BETA-MANNOSIDASE"/>
    <property type="match status" value="1"/>
</dbReference>
<dbReference type="InterPro" id="IPR043534">
    <property type="entry name" value="EBDG/EBM"/>
</dbReference>
<dbReference type="OrthoDB" id="9801077at2"/>
<dbReference type="Pfam" id="PF22666">
    <property type="entry name" value="Glyco_hydro_2_N2"/>
    <property type="match status" value="1"/>
</dbReference>
<evidence type="ECO:0000256" key="3">
    <source>
        <dbReference type="ARBA" id="ARBA00023295"/>
    </source>
</evidence>
<dbReference type="Pfam" id="PF18368">
    <property type="entry name" value="Ig_GlcNase"/>
    <property type="match status" value="1"/>
</dbReference>
<organism evidence="6 7">
    <name type="scientific">Segatella copri</name>
    <dbReference type="NCBI Taxonomy" id="165179"/>
    <lineage>
        <taxon>Bacteria</taxon>
        <taxon>Pseudomonadati</taxon>
        <taxon>Bacteroidota</taxon>
        <taxon>Bacteroidia</taxon>
        <taxon>Bacteroidales</taxon>
        <taxon>Prevotellaceae</taxon>
        <taxon>Segatella</taxon>
    </lineage>
</organism>
<dbReference type="InterPro" id="IPR006102">
    <property type="entry name" value="Ig-like_GH2"/>
</dbReference>
<evidence type="ECO:0000313" key="7">
    <source>
        <dbReference type="Proteomes" id="UP000480425"/>
    </source>
</evidence>
<dbReference type="PROSITE" id="PS50022">
    <property type="entry name" value="FA58C_3"/>
    <property type="match status" value="1"/>
</dbReference>
<proteinExistence type="inferred from homology"/>
<name>A0A6G1TYT9_9BACT</name>
<dbReference type="InterPro" id="IPR041351">
    <property type="entry name" value="Ig_GlcNase"/>
</dbReference>
<feature type="signal peptide" evidence="4">
    <location>
        <begin position="1"/>
        <end position="19"/>
    </location>
</feature>
<dbReference type="Proteomes" id="UP000480425">
    <property type="component" value="Unassembled WGS sequence"/>
</dbReference>
<keyword evidence="2" id="KW-0378">Hydrolase</keyword>
<dbReference type="Gene3D" id="2.60.120.260">
    <property type="entry name" value="Galactose-binding domain-like"/>
    <property type="match status" value="2"/>
</dbReference>
<feature type="domain" description="F5/8 type C" evidence="5">
    <location>
        <begin position="249"/>
        <end position="352"/>
    </location>
</feature>
<feature type="chain" id="PRO_5026269259" evidence="4">
    <location>
        <begin position="20"/>
        <end position="1166"/>
    </location>
</feature>
<dbReference type="InterPro" id="IPR000421">
    <property type="entry name" value="FA58C"/>
</dbReference>
<gene>
    <name evidence="6" type="ORF">F7D73_05810</name>
</gene>
<dbReference type="GO" id="GO:0004553">
    <property type="term" value="F:hydrolase activity, hydrolyzing O-glycosyl compounds"/>
    <property type="evidence" value="ECO:0007669"/>
    <property type="project" value="InterPro"/>
</dbReference>
<evidence type="ECO:0000313" key="6">
    <source>
        <dbReference type="EMBL" id="MQN80472.1"/>
    </source>
</evidence>
<dbReference type="InterPro" id="IPR013783">
    <property type="entry name" value="Ig-like_fold"/>
</dbReference>
<dbReference type="Pfam" id="PF22633">
    <property type="entry name" value="F5_F8_type_C_2"/>
    <property type="match status" value="1"/>
</dbReference>
<comment type="caution">
    <text evidence="6">The sequence shown here is derived from an EMBL/GenBank/DDBJ whole genome shotgun (WGS) entry which is preliminary data.</text>
</comment>
<dbReference type="EMBL" id="VZCB01000051">
    <property type="protein sequence ID" value="MQN80472.1"/>
    <property type="molecule type" value="Genomic_DNA"/>
</dbReference>
<evidence type="ECO:0000259" key="5">
    <source>
        <dbReference type="PROSITE" id="PS50022"/>
    </source>
</evidence>
<dbReference type="PANTHER" id="PTHR43536:SF1">
    <property type="entry name" value="MANNOSYLGLYCOPROTEIN ENDO-BETA-MANNOSIDASE"/>
    <property type="match status" value="1"/>
</dbReference>
<dbReference type="AlphaFoldDB" id="A0A6G1TYT9"/>
<dbReference type="InterPro" id="IPR036156">
    <property type="entry name" value="Beta-gal/glucu_dom_sf"/>
</dbReference>
<sequence>MKKAVVLMALLSQSLSMMYADDQAGTRGIGQYPGRPSQFTAPRMVKDNTYRNIALNRMVYTSSNADFNLTGHLVTDGIITGKAPSFLSVKTNEGELSNRDKEKMIDGNTVTSQYIKGENAFVEFNWEAMKVNLKKLEFTGELAFYKNKASQGYTIRVMGSHNGKKWEVLGEEKGSDLPGVATKQQVSSDPNKFQDVVKLPLRKLNVSIPLKKPGNYEHVRIELIMPGAAWWRIKLIDNTTSWRPSMHFSSVWKSGLANKTDAKAQWLYVDLGTEADFDQVNLFWVNKARQGKIQVSNDARNWSDIAPLGQQKKKGLIEKVACKGHGRYVRLQLTEPDASGHYALSEMQVMGKGGLRAETANTLASKNGKQMLNQWQLRREGSDAWIQATVPGTVLTSYMNIGAVPDNRFDDNMRQISESFFNSDFWYRTTIEHKPSSNKQQHTYLNFDGINWKADILLNGEKIGRIDGAFIRSRIDVTKKLKSGSNKLEVHVVKNAHFGVVKQKNLQNTDLNGGELGADNPTFHASIGWDWITNTPGREISIWNDVYLTHDNGVSVSDPVVTSTLNLPDTLASMTPSVFLQNADAVAKTVKLAGYIGKIKFEQEVSLQPNEKREVSFAPTDYPQLKNQRMNLWWPNGYGSPYLYDAGFKVSDKASGEMISEVTYKAGIRQMSYADLETQTKIYINGKRLNPLGGNWGFSETNLNYRGREYDAAVRYHKEMNYNMIRDWVGQIGDEELYEACDKYGIMVWQDFWLANPWDGPDPDDNKMFLENSADYISRIRNHASIGIYCGRNEGFPPAAIDKVLREQVKDIHPQLGYIPSSADLGVSGHGPYQMKSPSFYFANQSHKLHSERGMPNVPTFESLSRMMEPEHLWPQSDAWGQHDYTLKGAQGGESFNNIMEKRYGKPQSAEQFTKWAQWLNYDGYRAMYESSQQDRLGLLIWMSHACWPSMVWCTYDYYFEPTAAYFGVKKACEPLHIQYNPVKKVAEVVNFAGGAKNGLVAKAQIFDMYGKLLKEESKEVNVGEDQTVDAVSVSEPDEEVYYIKLSLEQNSQMISDNFYVQGKEEDNLQALSKLPKATVAISGKRFVQQGEEWIGEVEIRNTGNVPALLIRLNLKGGDGEQILPVIYSDNYFSLMPDECKIIKVSYRDEDGRGQAPYVEITGFNK</sequence>
<keyword evidence="4" id="KW-0732">Signal</keyword>
<comment type="similarity">
    <text evidence="1">Belongs to the glycosyl hydrolase 2 family.</text>
</comment>
<dbReference type="Pfam" id="PF00703">
    <property type="entry name" value="Glyco_hydro_2"/>
    <property type="match status" value="1"/>
</dbReference>
<dbReference type="SUPFAM" id="SSF51445">
    <property type="entry name" value="(Trans)glycosidases"/>
    <property type="match status" value="1"/>
</dbReference>
<dbReference type="RefSeq" id="WP_153122977.1">
    <property type="nucleotide sequence ID" value="NZ_VZCB01000051.1"/>
</dbReference>
<dbReference type="InterPro" id="IPR017853">
    <property type="entry name" value="GH"/>
</dbReference>
<dbReference type="SUPFAM" id="SSF49303">
    <property type="entry name" value="beta-Galactosidase/glucuronidase domain"/>
    <property type="match status" value="3"/>
</dbReference>
<evidence type="ECO:0000256" key="2">
    <source>
        <dbReference type="ARBA" id="ARBA00022801"/>
    </source>
</evidence>
<dbReference type="InterPro" id="IPR008979">
    <property type="entry name" value="Galactose-bd-like_sf"/>
</dbReference>
<dbReference type="Gene3D" id="3.20.20.80">
    <property type="entry name" value="Glycosidases"/>
    <property type="match status" value="1"/>
</dbReference>
<protein>
    <submittedName>
        <fullName evidence="6">Beta-glycosidase</fullName>
    </submittedName>
</protein>